<proteinExistence type="predicted"/>
<reference evidence="3 4" key="1">
    <citation type="submission" date="2014-02" db="EMBL/GenBank/DDBJ databases">
        <title>Single nucleus genome sequencing reveals high similarity among nuclei of an endomycorrhizal fungus.</title>
        <authorList>
            <person name="Lin K."/>
            <person name="Geurts R."/>
            <person name="Zhang Z."/>
            <person name="Limpens E."/>
            <person name="Saunders D.G."/>
            <person name="Mu D."/>
            <person name="Pang E."/>
            <person name="Cao H."/>
            <person name="Cha H."/>
            <person name="Lin T."/>
            <person name="Zhou Q."/>
            <person name="Shang Y."/>
            <person name="Li Y."/>
            <person name="Ivanov S."/>
            <person name="Sharma T."/>
            <person name="Velzen R.V."/>
            <person name="Ruijter N.D."/>
            <person name="Aanen D.K."/>
            <person name="Win J."/>
            <person name="Kamoun S."/>
            <person name="Bisseling T."/>
            <person name="Huang S."/>
        </authorList>
    </citation>
    <scope>NUCLEOTIDE SEQUENCE [LARGE SCALE GENOMIC DNA]</scope>
    <source>
        <strain evidence="4">DAOM197198w</strain>
    </source>
</reference>
<evidence type="ECO:0000259" key="1">
    <source>
        <dbReference type="PROSITE" id="PS50878"/>
    </source>
</evidence>
<organism evidence="3 4">
    <name type="scientific">Rhizophagus irregularis (strain DAOM 197198w)</name>
    <name type="common">Glomus intraradices</name>
    <dbReference type="NCBI Taxonomy" id="1432141"/>
    <lineage>
        <taxon>Eukaryota</taxon>
        <taxon>Fungi</taxon>
        <taxon>Fungi incertae sedis</taxon>
        <taxon>Mucoromycota</taxon>
        <taxon>Glomeromycotina</taxon>
        <taxon>Glomeromycetes</taxon>
        <taxon>Glomerales</taxon>
        <taxon>Glomeraceae</taxon>
        <taxon>Rhizophagus</taxon>
    </lineage>
</organism>
<dbReference type="InterPro" id="IPR036397">
    <property type="entry name" value="RNaseH_sf"/>
</dbReference>
<dbReference type="HOGENOM" id="CLU_002435_10_1_1"/>
<evidence type="ECO:0000313" key="3">
    <source>
        <dbReference type="EMBL" id="EXX65182.1"/>
    </source>
</evidence>
<feature type="domain" description="RNase H type-1" evidence="2">
    <location>
        <begin position="906"/>
        <end position="1051"/>
    </location>
</feature>
<name>A0A015J6N5_RHIIW</name>
<dbReference type="PROSITE" id="PS50879">
    <property type="entry name" value="RNASE_H_1"/>
    <property type="match status" value="1"/>
</dbReference>
<dbReference type="InterPro" id="IPR043502">
    <property type="entry name" value="DNA/RNA_pol_sf"/>
</dbReference>
<dbReference type="Pfam" id="PF00078">
    <property type="entry name" value="RVT_1"/>
    <property type="match status" value="1"/>
</dbReference>
<evidence type="ECO:0008006" key="5">
    <source>
        <dbReference type="Google" id="ProtNLM"/>
    </source>
</evidence>
<dbReference type="EMBL" id="JEMT01022487">
    <property type="protein sequence ID" value="EXX65182.1"/>
    <property type="molecule type" value="Genomic_DNA"/>
</dbReference>
<evidence type="ECO:0000313" key="4">
    <source>
        <dbReference type="Proteomes" id="UP000022910"/>
    </source>
</evidence>
<dbReference type="Pfam" id="PF00075">
    <property type="entry name" value="RNase_H"/>
    <property type="match status" value="1"/>
</dbReference>
<protein>
    <recommendedName>
        <fullName evidence="5">Reverse transcriptase</fullName>
    </recommendedName>
</protein>
<accession>A0A015J6N5</accession>
<keyword evidence="4" id="KW-1185">Reference proteome</keyword>
<dbReference type="GO" id="GO:0003676">
    <property type="term" value="F:nucleic acid binding"/>
    <property type="evidence" value="ECO:0007669"/>
    <property type="project" value="InterPro"/>
</dbReference>
<dbReference type="Gene3D" id="3.30.420.10">
    <property type="entry name" value="Ribonuclease H-like superfamily/Ribonuclease H"/>
    <property type="match status" value="1"/>
</dbReference>
<evidence type="ECO:0000259" key="2">
    <source>
        <dbReference type="PROSITE" id="PS50879"/>
    </source>
</evidence>
<dbReference type="InterPro" id="IPR002156">
    <property type="entry name" value="RNaseH_domain"/>
</dbReference>
<sequence>MINSILQRKPRQITLDRLIFKDDNDQIIFTNNPKIIQKEAIKHYQNIGKHENPLIYNSFNDLPTPWRDIYDPSNNSINNNCWILLQQKIEVTDVMNILKNSPTNKAPGPSQITYEDLKHLHPDVLALLTLIFNLCIHLDTIPSKWRDALLFPIPKPHDWDSNLTNTRPITLLETPRKLMVSVFSQRLNQTLAKYNILQFNNRAGILGQSCLEPLFQIQHLIEHARIYKNPLWIAIQDLSKAYDRVDIALLQLALQHIKIPAKIITFIINLFSNRYNSIILPNGNLAPYKVLQGIDQGEVISPLLWNIYYDPLFSHINKQSDLAYKCDTIKIKNIYQKHLDITHSYELSLVGYLDDTTWFSPSLEKLELKLDIAHSFYDMAKIKVNIDKYKILTNQKLANNIKSTQLTINGRQTDVAIVPKYKGTRILGLYINPLDRHHQTLTKARSIIMAHVITMRNKKITHSHGIYIINRVIFPKLEYLFQHTILNYTQAQKLVAPLKKLFKIFFSLPLNTADNIIYNNMFPHIDNLLDLLVKSQTNSLLALFNTDTLRPIAIQKLDILTQELWYPGIPQDINKYIEKISTPSYLSKSLALIEQYQIHLDLTVSYGIMGGYTPIVDYLPNLSSNDYKSLRNKRIMYLDQLVSPDGNYLLTWNEVKRLNNNNFKEPKPKWFNLLENDFTLSNYRMLTYPLTDNYSIPTRLQNIPELSLGSHKKYNEWTYHWNASIQNCVIGKTYLQDTETHSSISTMEHYIPINNSLLVNDPSFQSSRSSPLILIPCMGCHLNDYSLVLQDARIKCTISIRINRLSVFNIFHHSNQVHKRYANLLLKKYFVSTKPLHFIRYSAHSIYLAQHNINTITPVHTSLSANSQTSDNDDIIKQLTLPIQSALLCKDFIKSSLIDIAKKFLPFTNFEFYSDGSVSNIGTINSKSGFGWLQTNPSIPQLSFNGSTIFFPSSFKSESLAILTILLVLPFHATCHIYTDSQNCIDIFNQKLLSPTISPRRRLKQNNFLIWDFIFWLISHHHLTVHLVKVKGHSNNKGNDQADALAKKGRISDDPILINHKFFQQSSLALFNYNHIYIIDRNIRKWSDTPIQSRIFNMAVNNSSLSPINHQITHGDIDWHYTKQWINFNPTDTPTSTKLRNIKSSKIKKSTFNHPTGNILQRNYPDLYPLGRINCTECSFDEDTNSHIGLCPAHRSAIEPLLSKFKQKLIDLIKDEHTSSFSFDIECRINNSNMFKLLPNILDTARQADPTTLIRIPREQPWILLLHHLIPRDLAVFFDNYFSKKNERSRFLIRFVSEFISELTTITWSSHSRSFKRWEKSLDITLKKKKNYRKNKSPSRLQPPLSADETPLIAPFQRRRQYTRYYHNKVLPYFKQLVNIDVSACIRWTTCNFLHSGTWESYRDSFLFNLDQFSPIQSLLDSYNPPRT</sequence>
<dbReference type="GO" id="GO:0004523">
    <property type="term" value="F:RNA-DNA hybrid ribonuclease activity"/>
    <property type="evidence" value="ECO:0007669"/>
    <property type="project" value="InterPro"/>
</dbReference>
<comment type="caution">
    <text evidence="3">The sequence shown here is derived from an EMBL/GenBank/DDBJ whole genome shotgun (WGS) entry which is preliminary data.</text>
</comment>
<dbReference type="SUPFAM" id="SSF56672">
    <property type="entry name" value="DNA/RNA polymerases"/>
    <property type="match status" value="1"/>
</dbReference>
<dbReference type="InterPro" id="IPR000477">
    <property type="entry name" value="RT_dom"/>
</dbReference>
<dbReference type="PANTHER" id="PTHR19446">
    <property type="entry name" value="REVERSE TRANSCRIPTASES"/>
    <property type="match status" value="1"/>
</dbReference>
<dbReference type="Proteomes" id="UP000022910">
    <property type="component" value="Unassembled WGS sequence"/>
</dbReference>
<gene>
    <name evidence="3" type="ORF">RirG_135740</name>
</gene>
<dbReference type="SUPFAM" id="SSF53098">
    <property type="entry name" value="Ribonuclease H-like"/>
    <property type="match status" value="1"/>
</dbReference>
<feature type="domain" description="Reverse transcriptase" evidence="1">
    <location>
        <begin position="134"/>
        <end position="431"/>
    </location>
</feature>
<dbReference type="STRING" id="1432141.A0A015J6N5"/>
<dbReference type="PROSITE" id="PS50878">
    <property type="entry name" value="RT_POL"/>
    <property type="match status" value="1"/>
</dbReference>
<dbReference type="InterPro" id="IPR012337">
    <property type="entry name" value="RNaseH-like_sf"/>
</dbReference>